<dbReference type="GO" id="GO:0003700">
    <property type="term" value="F:DNA-binding transcription factor activity"/>
    <property type="evidence" value="ECO:0007669"/>
    <property type="project" value="InterPro"/>
</dbReference>
<dbReference type="PANTHER" id="PTHR43280">
    <property type="entry name" value="ARAC-FAMILY TRANSCRIPTIONAL REGULATOR"/>
    <property type="match status" value="1"/>
</dbReference>
<dbReference type="PROSITE" id="PS01124">
    <property type="entry name" value="HTH_ARAC_FAMILY_2"/>
    <property type="match status" value="1"/>
</dbReference>
<dbReference type="STRING" id="1121959.SAMN02746009_01736"/>
<proteinExistence type="predicted"/>
<reference evidence="6" key="1">
    <citation type="submission" date="2016-11" db="EMBL/GenBank/DDBJ databases">
        <authorList>
            <person name="Varghese N."/>
            <person name="Submissions S."/>
        </authorList>
    </citation>
    <scope>NUCLEOTIDE SEQUENCE [LARGE SCALE GENOMIC DNA]</scope>
    <source>
        <strain evidence="6">DSM 18569</strain>
    </source>
</reference>
<accession>A0A1M6W392</accession>
<dbReference type="AlphaFoldDB" id="A0A1M6W392"/>
<feature type="domain" description="HTH araC/xylS-type" evidence="4">
    <location>
        <begin position="187"/>
        <end position="285"/>
    </location>
</feature>
<evidence type="ECO:0000313" key="5">
    <source>
        <dbReference type="EMBL" id="SHK88252.1"/>
    </source>
</evidence>
<dbReference type="Gene3D" id="2.60.120.10">
    <property type="entry name" value="Jelly Rolls"/>
    <property type="match status" value="1"/>
</dbReference>
<dbReference type="SUPFAM" id="SSF46689">
    <property type="entry name" value="Homeodomain-like"/>
    <property type="match status" value="1"/>
</dbReference>
<evidence type="ECO:0000256" key="3">
    <source>
        <dbReference type="ARBA" id="ARBA00023163"/>
    </source>
</evidence>
<keyword evidence="6" id="KW-1185">Reference proteome</keyword>
<evidence type="ECO:0000259" key="4">
    <source>
        <dbReference type="PROSITE" id="PS01124"/>
    </source>
</evidence>
<evidence type="ECO:0000313" key="6">
    <source>
        <dbReference type="Proteomes" id="UP000183947"/>
    </source>
</evidence>
<dbReference type="PRINTS" id="PR00032">
    <property type="entry name" value="HTHARAC"/>
</dbReference>
<dbReference type="Gene3D" id="1.10.10.60">
    <property type="entry name" value="Homeodomain-like"/>
    <property type="match status" value="1"/>
</dbReference>
<dbReference type="InterPro" id="IPR037923">
    <property type="entry name" value="HTH-like"/>
</dbReference>
<dbReference type="SUPFAM" id="SSF51215">
    <property type="entry name" value="Regulatory protein AraC"/>
    <property type="match status" value="1"/>
</dbReference>
<dbReference type="InterPro" id="IPR009057">
    <property type="entry name" value="Homeodomain-like_sf"/>
</dbReference>
<evidence type="ECO:0000256" key="1">
    <source>
        <dbReference type="ARBA" id="ARBA00023015"/>
    </source>
</evidence>
<dbReference type="OrthoDB" id="9793451at2"/>
<keyword evidence="3" id="KW-0804">Transcription</keyword>
<dbReference type="InterPro" id="IPR003313">
    <property type="entry name" value="AraC-bd"/>
</dbReference>
<dbReference type="InterPro" id="IPR020449">
    <property type="entry name" value="Tscrpt_reg_AraC-type_HTH"/>
</dbReference>
<evidence type="ECO:0000256" key="2">
    <source>
        <dbReference type="ARBA" id="ARBA00023125"/>
    </source>
</evidence>
<name>A0A1M6W392_9BACT</name>
<sequence length="287" mass="32912">MKTPALPVLALDTFPHKHSARQYYIERLEVHVGRFPIVHEPHAHDFYLLLYVTHGQGSHTIDLITYDLQPGSLFFVVPGQVHSWQLPADAQGYILFFSAGFYLQQYAATRLTEYPFFNPAHQPVLYLPPDEADILTLFRRIYTEEEAQAPNHAVVVRAYLFLILELASRSYAGALQAQTTYGLLQVREFGLLLNQYFRAEKTVRYYAGRLHLTPNHLNAICRRILNKTASQLIHERVVIEAKRLLSHSAQTVTQVADALGFDDASYFARYFRKYTGSAPEAFRQQLP</sequence>
<dbReference type="Pfam" id="PF02311">
    <property type="entry name" value="AraC_binding"/>
    <property type="match status" value="1"/>
</dbReference>
<gene>
    <name evidence="5" type="ORF">SAMN02746009_01736</name>
</gene>
<dbReference type="GO" id="GO:0043565">
    <property type="term" value="F:sequence-specific DNA binding"/>
    <property type="evidence" value="ECO:0007669"/>
    <property type="project" value="InterPro"/>
</dbReference>
<dbReference type="EMBL" id="FRAS01000007">
    <property type="protein sequence ID" value="SHK88252.1"/>
    <property type="molecule type" value="Genomic_DNA"/>
</dbReference>
<dbReference type="SMART" id="SM00342">
    <property type="entry name" value="HTH_ARAC"/>
    <property type="match status" value="1"/>
</dbReference>
<dbReference type="Pfam" id="PF12833">
    <property type="entry name" value="HTH_18"/>
    <property type="match status" value="1"/>
</dbReference>
<keyword evidence="1" id="KW-0805">Transcription regulation</keyword>
<organism evidence="5 6">
    <name type="scientific">Hymenobacter psychrotolerans DSM 18569</name>
    <dbReference type="NCBI Taxonomy" id="1121959"/>
    <lineage>
        <taxon>Bacteria</taxon>
        <taxon>Pseudomonadati</taxon>
        <taxon>Bacteroidota</taxon>
        <taxon>Cytophagia</taxon>
        <taxon>Cytophagales</taxon>
        <taxon>Hymenobacteraceae</taxon>
        <taxon>Hymenobacter</taxon>
    </lineage>
</organism>
<dbReference type="InterPro" id="IPR018060">
    <property type="entry name" value="HTH_AraC"/>
</dbReference>
<dbReference type="Proteomes" id="UP000183947">
    <property type="component" value="Unassembled WGS sequence"/>
</dbReference>
<dbReference type="InterPro" id="IPR014710">
    <property type="entry name" value="RmlC-like_jellyroll"/>
</dbReference>
<protein>
    <submittedName>
        <fullName evidence="5">Transcriptional regulator, AraC family</fullName>
    </submittedName>
</protein>
<dbReference type="RefSeq" id="WP_073283255.1">
    <property type="nucleotide sequence ID" value="NZ_FRAS01000007.1"/>
</dbReference>
<keyword evidence="2" id="KW-0238">DNA-binding</keyword>
<dbReference type="PANTHER" id="PTHR43280:SF32">
    <property type="entry name" value="TRANSCRIPTIONAL REGULATORY PROTEIN"/>
    <property type="match status" value="1"/>
</dbReference>